<keyword evidence="1" id="KW-0812">Transmembrane</keyword>
<dbReference type="AlphaFoldDB" id="A0A0B7MEB1"/>
<accession>A0A0B7MEB1</accession>
<feature type="transmembrane region" description="Helical" evidence="1">
    <location>
        <begin position="63"/>
        <end position="83"/>
    </location>
</feature>
<reference evidence="3" key="1">
    <citation type="submission" date="2015-01" db="EMBL/GenBank/DDBJ databases">
        <authorList>
            <person name="Manzoor Shahid"/>
            <person name="Zubair Saima"/>
        </authorList>
    </citation>
    <scope>NUCLEOTIDE SEQUENCE [LARGE SCALE GENOMIC DNA]</scope>
    <source>
        <strain evidence="3">Sp3</strain>
    </source>
</reference>
<dbReference type="Pfam" id="PF04020">
    <property type="entry name" value="Phage_holin_4_2"/>
    <property type="match status" value="1"/>
</dbReference>
<feature type="transmembrane region" description="Helical" evidence="1">
    <location>
        <begin position="5"/>
        <end position="22"/>
    </location>
</feature>
<evidence type="ECO:0000313" key="2">
    <source>
        <dbReference type="EMBL" id="CEO88909.1"/>
    </source>
</evidence>
<keyword evidence="3" id="KW-1185">Reference proteome</keyword>
<feature type="transmembrane region" description="Helical" evidence="1">
    <location>
        <begin position="34"/>
        <end position="56"/>
    </location>
</feature>
<dbReference type="Proteomes" id="UP000046155">
    <property type="component" value="Unassembled WGS sequence"/>
</dbReference>
<dbReference type="EMBL" id="CDRZ01000223">
    <property type="protein sequence ID" value="CEO88909.1"/>
    <property type="molecule type" value="Genomic_DNA"/>
</dbReference>
<keyword evidence="1" id="KW-0472">Membrane</keyword>
<sequence>MAVAILKIIVNIVGFYLAARFFPEITYDHPSALLWAGLVLGVVNVLVRPILVLLTLPIKILTFGLFTLVINTLMVLLTASLIGGLHIPGFWHAFAVAIFISILNMFFFK</sequence>
<evidence type="ECO:0000256" key="1">
    <source>
        <dbReference type="SAM" id="Phobius"/>
    </source>
</evidence>
<protein>
    <submittedName>
        <fullName evidence="2">Putative membrane protein</fullName>
    </submittedName>
</protein>
<evidence type="ECO:0000313" key="3">
    <source>
        <dbReference type="Proteomes" id="UP000046155"/>
    </source>
</evidence>
<name>A0A0B7MEB1_9FIRM</name>
<proteinExistence type="predicted"/>
<feature type="transmembrane region" description="Helical" evidence="1">
    <location>
        <begin position="89"/>
        <end position="108"/>
    </location>
</feature>
<dbReference type="PANTHER" id="PTHR37309:SF1">
    <property type="entry name" value="SLR0284 PROTEIN"/>
    <property type="match status" value="1"/>
</dbReference>
<dbReference type="PANTHER" id="PTHR37309">
    <property type="entry name" value="SLR0284 PROTEIN"/>
    <property type="match status" value="1"/>
</dbReference>
<keyword evidence="1" id="KW-1133">Transmembrane helix</keyword>
<organism evidence="2 3">
    <name type="scientific">Syntrophaceticus schinkii</name>
    <dbReference type="NCBI Taxonomy" id="499207"/>
    <lineage>
        <taxon>Bacteria</taxon>
        <taxon>Bacillati</taxon>
        <taxon>Bacillota</taxon>
        <taxon>Clostridia</taxon>
        <taxon>Thermoanaerobacterales</taxon>
        <taxon>Thermoanaerobacterales Family III. Incertae Sedis</taxon>
        <taxon>Syntrophaceticus</taxon>
    </lineage>
</organism>
<gene>
    <name evidence="2" type="ORF">SSCH_30013</name>
</gene>
<dbReference type="InterPro" id="IPR007165">
    <property type="entry name" value="Phage_holin_4_2"/>
</dbReference>